<proteinExistence type="predicted"/>
<evidence type="ECO:0000313" key="2">
    <source>
        <dbReference type="Proteomes" id="UP000593766"/>
    </source>
</evidence>
<keyword evidence="2" id="KW-1185">Reference proteome</keyword>
<name>A0A7M1UTH5_9CREN</name>
<reference evidence="1 2" key="1">
    <citation type="submission" date="2020-10" db="EMBL/GenBank/DDBJ databases">
        <title>Complete genome sequence of Thermosphaera aggregans strain 3507.</title>
        <authorList>
            <person name="Zayulina K.S."/>
            <person name="Elcheninov A.G."/>
            <person name="Toshchakov S.V."/>
            <person name="Kublanov I.V."/>
            <person name="Kochetkova T.V."/>
        </authorList>
    </citation>
    <scope>NUCLEOTIDE SEQUENCE [LARGE SCALE GENOMIC DNA]</scope>
    <source>
        <strain evidence="1 2">3507</strain>
    </source>
</reference>
<dbReference type="EMBL" id="CP063144">
    <property type="protein sequence ID" value="QOR94482.1"/>
    <property type="molecule type" value="Genomic_DNA"/>
</dbReference>
<sequence>MSGEAGLQGFNTIGVSKHVDLGEPPRSGLGVSRFKKQDILTGGPRIEE</sequence>
<dbReference type="AlphaFoldDB" id="A0A7M1UTH5"/>
<gene>
    <name evidence="1" type="ORF">IMZ38_00560</name>
</gene>
<dbReference type="Proteomes" id="UP000593766">
    <property type="component" value="Chromosome"/>
</dbReference>
<dbReference type="GeneID" id="59453864"/>
<protein>
    <submittedName>
        <fullName evidence="1">Uncharacterized protein</fullName>
    </submittedName>
</protein>
<evidence type="ECO:0000313" key="1">
    <source>
        <dbReference type="EMBL" id="QOR94482.1"/>
    </source>
</evidence>
<accession>A0A7M1UTH5</accession>
<dbReference type="KEGG" id="tcs:IMZ38_00560"/>
<dbReference type="RefSeq" id="WP_193436279.1">
    <property type="nucleotide sequence ID" value="NZ_CP063144.1"/>
</dbReference>
<organism evidence="1 2">
    <name type="scientific">Thermosphaera chiliense</name>
    <dbReference type="NCBI Taxonomy" id="3402707"/>
    <lineage>
        <taxon>Archaea</taxon>
        <taxon>Thermoproteota</taxon>
        <taxon>Thermoprotei</taxon>
        <taxon>Desulfurococcales</taxon>
        <taxon>Desulfurococcaceae</taxon>
        <taxon>Thermosphaera</taxon>
    </lineage>
</organism>